<organism evidence="2 3">
    <name type="scientific">Acidovorax lacteus</name>
    <dbReference type="NCBI Taxonomy" id="1924988"/>
    <lineage>
        <taxon>Bacteria</taxon>
        <taxon>Pseudomonadati</taxon>
        <taxon>Pseudomonadota</taxon>
        <taxon>Betaproteobacteria</taxon>
        <taxon>Burkholderiales</taxon>
        <taxon>Comamonadaceae</taxon>
        <taxon>Acidovorax</taxon>
    </lineage>
</organism>
<dbReference type="NCBIfam" id="TIGR04490">
    <property type="entry name" value="SoxZ_true"/>
    <property type="match status" value="1"/>
</dbReference>
<dbReference type="Pfam" id="PF08770">
    <property type="entry name" value="SoxZ"/>
    <property type="match status" value="1"/>
</dbReference>
<dbReference type="Gene3D" id="2.60.40.10">
    <property type="entry name" value="Immunoglobulins"/>
    <property type="match status" value="1"/>
</dbReference>
<proteinExistence type="predicted"/>
<dbReference type="Proteomes" id="UP001501788">
    <property type="component" value="Unassembled WGS sequence"/>
</dbReference>
<dbReference type="InterPro" id="IPR030995">
    <property type="entry name" value="SoxZ"/>
</dbReference>
<sequence length="105" mass="11538">MTEATRIRAQLQGDKAQVRILMAHEMESGQRRDASGKVVPAWYIQEVTVTHNGRTLLSADWGPAVSKSPYLQFMLKGAKVGDRIGVSWKDNRGATRSDEAGVLIA</sequence>
<gene>
    <name evidence="2" type="primary">soxZ</name>
    <name evidence="2" type="ORF">GCM10023090_03890</name>
</gene>
<accession>A0ABP8KZC0</accession>
<evidence type="ECO:0000313" key="2">
    <source>
        <dbReference type="EMBL" id="GAA4418664.1"/>
    </source>
</evidence>
<evidence type="ECO:0000313" key="3">
    <source>
        <dbReference type="Proteomes" id="UP001501788"/>
    </source>
</evidence>
<keyword evidence="3" id="KW-1185">Reference proteome</keyword>
<dbReference type="InterPro" id="IPR014756">
    <property type="entry name" value="Ig_E-set"/>
</dbReference>
<reference evidence="3" key="1">
    <citation type="journal article" date="2019" name="Int. J. Syst. Evol. Microbiol.">
        <title>The Global Catalogue of Microorganisms (GCM) 10K type strain sequencing project: providing services to taxonomists for standard genome sequencing and annotation.</title>
        <authorList>
            <consortium name="The Broad Institute Genomics Platform"/>
            <consortium name="The Broad Institute Genome Sequencing Center for Infectious Disease"/>
            <person name="Wu L."/>
            <person name="Ma J."/>
        </authorList>
    </citation>
    <scope>NUCLEOTIDE SEQUENCE [LARGE SCALE GENOMIC DNA]</scope>
    <source>
        <strain evidence="3">JCM 31890</strain>
    </source>
</reference>
<comment type="caution">
    <text evidence="2">The sequence shown here is derived from an EMBL/GenBank/DDBJ whole genome shotgun (WGS) entry which is preliminary data.</text>
</comment>
<dbReference type="SUPFAM" id="SSF81296">
    <property type="entry name" value="E set domains"/>
    <property type="match status" value="1"/>
</dbReference>
<feature type="domain" description="Sulphur oxidation protein SoxZ" evidence="1">
    <location>
        <begin position="8"/>
        <end position="100"/>
    </location>
</feature>
<evidence type="ECO:0000259" key="1">
    <source>
        <dbReference type="Pfam" id="PF08770"/>
    </source>
</evidence>
<protein>
    <submittedName>
        <fullName evidence="2">Thiosulfate oxidation carrier complex protein SoxZ</fullName>
    </submittedName>
</protein>
<name>A0ABP8KZC0_9BURK</name>
<dbReference type="RefSeq" id="WP_345060697.1">
    <property type="nucleotide sequence ID" value="NZ_BAABEX010000003.1"/>
</dbReference>
<dbReference type="InterPro" id="IPR013783">
    <property type="entry name" value="Ig-like_fold"/>
</dbReference>
<dbReference type="EMBL" id="BAABEX010000003">
    <property type="protein sequence ID" value="GAA4418664.1"/>
    <property type="molecule type" value="Genomic_DNA"/>
</dbReference>
<dbReference type="InterPro" id="IPR014880">
    <property type="entry name" value="SoxZ_dom"/>
</dbReference>